<feature type="domain" description="OLD protein-like TOPRIM" evidence="2">
    <location>
        <begin position="43"/>
        <end position="104"/>
    </location>
</feature>
<evidence type="ECO:0000259" key="2">
    <source>
        <dbReference type="Pfam" id="PF20469"/>
    </source>
</evidence>
<comment type="caution">
    <text evidence="3">The sequence shown here is derived from an EMBL/GenBank/DDBJ whole genome shotgun (WGS) entry which is preliminary data.</text>
</comment>
<dbReference type="EMBL" id="BAABHJ010000001">
    <property type="protein sequence ID" value="GAA4600514.1"/>
    <property type="molecule type" value="Genomic_DNA"/>
</dbReference>
<evidence type="ECO:0000313" key="3">
    <source>
        <dbReference type="EMBL" id="GAA4600514.1"/>
    </source>
</evidence>
<protein>
    <recommendedName>
        <fullName evidence="2">OLD protein-like TOPRIM domain-containing protein</fullName>
    </recommendedName>
</protein>
<accession>A0ABP8TAL4</accession>
<dbReference type="Proteomes" id="UP001500212">
    <property type="component" value="Unassembled WGS sequence"/>
</dbReference>
<feature type="region of interest" description="Disordered" evidence="1">
    <location>
        <begin position="1"/>
        <end position="20"/>
    </location>
</feature>
<keyword evidence="4" id="KW-1185">Reference proteome</keyword>
<name>A0ABP8TAL4_9ACTN</name>
<evidence type="ECO:0000256" key="1">
    <source>
        <dbReference type="SAM" id="MobiDB-lite"/>
    </source>
</evidence>
<gene>
    <name evidence="3" type="ORF">GCM10023195_00060</name>
</gene>
<reference evidence="4" key="1">
    <citation type="journal article" date="2019" name="Int. J. Syst. Evol. Microbiol.">
        <title>The Global Catalogue of Microorganisms (GCM) 10K type strain sequencing project: providing services to taxonomists for standard genome sequencing and annotation.</title>
        <authorList>
            <consortium name="The Broad Institute Genomics Platform"/>
            <consortium name="The Broad Institute Genome Sequencing Center for Infectious Disease"/>
            <person name="Wu L."/>
            <person name="Ma J."/>
        </authorList>
    </citation>
    <scope>NUCLEOTIDE SEQUENCE [LARGE SCALE GENOMIC DNA]</scope>
    <source>
        <strain evidence="4">JCM 17938</strain>
    </source>
</reference>
<sequence>MITQVDDYSHSPPALIPRKAGGRHAAQAAVREYAPGVTAGGGTVVLVEGMSDYAALTALAARSGRELHDEGVFIVPMGGATNVGHFLDVLGPRGLDVRLAGLCDMAEEPGLRRSLRRVGLSPVADRGSLERAGFFVCVTDLEDELIRSLGVARTEQAIEAQGELTSFRILQNQPAQRNRTRDQQLHRFMGSRGGRKIHYARVLAEALDLSRMPEPLDRLLTFV</sequence>
<dbReference type="InterPro" id="IPR034139">
    <property type="entry name" value="TOPRIM_OLD"/>
</dbReference>
<proteinExistence type="predicted"/>
<evidence type="ECO:0000313" key="4">
    <source>
        <dbReference type="Proteomes" id="UP001500212"/>
    </source>
</evidence>
<dbReference type="Pfam" id="PF20469">
    <property type="entry name" value="OLD-like_TOPRIM"/>
    <property type="match status" value="1"/>
</dbReference>
<organism evidence="3 4">
    <name type="scientific">Actinoallomurus liliacearum</name>
    <dbReference type="NCBI Taxonomy" id="1080073"/>
    <lineage>
        <taxon>Bacteria</taxon>
        <taxon>Bacillati</taxon>
        <taxon>Actinomycetota</taxon>
        <taxon>Actinomycetes</taxon>
        <taxon>Streptosporangiales</taxon>
        <taxon>Thermomonosporaceae</taxon>
        <taxon>Actinoallomurus</taxon>
    </lineage>
</organism>